<sequence length="153" mass="17645">MIVVCAQHDCLEKILEEINFIRNNLGFVFEANRFKNDVFSVMYKENCHFISSRGCVELKSKMIFDNPVTSLRIQFDGYTIIKKEGFKESLYLSKTIASKGNVYRILLFESLEMLNLVQGYLKGRVSTISSSHINISYDNPERILEELVKSSIV</sequence>
<dbReference type="Proteomes" id="UP000740883">
    <property type="component" value="Unassembled WGS sequence"/>
</dbReference>
<protein>
    <submittedName>
        <fullName evidence="1">Uncharacterized protein</fullName>
    </submittedName>
</protein>
<dbReference type="EMBL" id="SBJO01000286">
    <property type="protein sequence ID" value="KAF9761642.1"/>
    <property type="molecule type" value="Genomic_DNA"/>
</dbReference>
<comment type="caution">
    <text evidence="1">The sequence shown here is derived from an EMBL/GenBank/DDBJ whole genome shotgun (WGS) entry which is preliminary data.</text>
</comment>
<reference evidence="1 2" key="1">
    <citation type="journal article" date="2020" name="Genome Biol. Evol.">
        <title>Comparative genomics of strictly vertically transmitted, feminizing microsporidia endosymbionts of amphipod crustaceans.</title>
        <authorList>
            <person name="Cormier A."/>
            <person name="Chebbi M.A."/>
            <person name="Giraud I."/>
            <person name="Wattier R."/>
            <person name="Teixeira M."/>
            <person name="Gilbert C."/>
            <person name="Rigaud T."/>
            <person name="Cordaux R."/>
        </authorList>
    </citation>
    <scope>NUCLEOTIDE SEQUENCE [LARGE SCALE GENOMIC DNA]</scope>
    <source>
        <strain evidence="1 2">Ou3-Ou53</strain>
    </source>
</reference>
<keyword evidence="2" id="KW-1185">Reference proteome</keyword>
<proteinExistence type="predicted"/>
<accession>A0A9P6GXJ8</accession>
<dbReference type="AlphaFoldDB" id="A0A9P6GXJ8"/>
<gene>
    <name evidence="1" type="ORF">NGRA_2496</name>
</gene>
<evidence type="ECO:0000313" key="2">
    <source>
        <dbReference type="Proteomes" id="UP000740883"/>
    </source>
</evidence>
<organism evidence="1 2">
    <name type="scientific">Nosema granulosis</name>
    <dbReference type="NCBI Taxonomy" id="83296"/>
    <lineage>
        <taxon>Eukaryota</taxon>
        <taxon>Fungi</taxon>
        <taxon>Fungi incertae sedis</taxon>
        <taxon>Microsporidia</taxon>
        <taxon>Nosematidae</taxon>
        <taxon>Nosema</taxon>
    </lineage>
</organism>
<evidence type="ECO:0000313" key="1">
    <source>
        <dbReference type="EMBL" id="KAF9761642.1"/>
    </source>
</evidence>
<name>A0A9P6GXJ8_9MICR</name>